<evidence type="ECO:0000256" key="5">
    <source>
        <dbReference type="ARBA" id="ARBA00024679"/>
    </source>
</evidence>
<dbReference type="PANTHER" id="PTHR10173:SF59">
    <property type="entry name" value="PEPTIDE METHIONINE SULFOXIDE REDUCTASE MSRA_MSRB"/>
    <property type="match status" value="1"/>
</dbReference>
<dbReference type="SUPFAM" id="SSF55068">
    <property type="entry name" value="Peptide methionine sulfoxide reductase"/>
    <property type="match status" value="1"/>
</dbReference>
<evidence type="ECO:0000256" key="3">
    <source>
        <dbReference type="ARBA" id="ARBA00023002"/>
    </source>
</evidence>
<dbReference type="GO" id="GO:0005737">
    <property type="term" value="C:cytoplasm"/>
    <property type="evidence" value="ECO:0007669"/>
    <property type="project" value="TreeGrafter"/>
</dbReference>
<dbReference type="InterPro" id="IPR002579">
    <property type="entry name" value="Met_Sox_Rdtase_MsrB_dom"/>
</dbReference>
<evidence type="ECO:0000256" key="2">
    <source>
        <dbReference type="ARBA" id="ARBA00011017"/>
    </source>
</evidence>
<proteinExistence type="inferred from homology"/>
<keyword evidence="13" id="KW-1185">Reference proteome</keyword>
<evidence type="ECO:0000256" key="6">
    <source>
        <dbReference type="ARBA" id="ARBA00047806"/>
    </source>
</evidence>
<dbReference type="PANTHER" id="PTHR10173">
    <property type="entry name" value="METHIONINE SULFOXIDE REDUCTASE"/>
    <property type="match status" value="1"/>
</dbReference>
<keyword evidence="3 9" id="KW-0560">Oxidoreductase</keyword>
<keyword evidence="4" id="KW-0511">Multifunctional enzyme</keyword>
<dbReference type="Gene3D" id="3.30.1060.10">
    <property type="entry name" value="Peptide methionine sulphoxide reductase MsrA"/>
    <property type="match status" value="1"/>
</dbReference>
<dbReference type="GO" id="GO:0033743">
    <property type="term" value="F:peptide-methionine (R)-S-oxide reductase activity"/>
    <property type="evidence" value="ECO:0007669"/>
    <property type="project" value="UniProtKB-UniRule"/>
</dbReference>
<dbReference type="NCBIfam" id="TIGR00401">
    <property type="entry name" value="msrA"/>
    <property type="match status" value="1"/>
</dbReference>
<dbReference type="Proteomes" id="UP000030134">
    <property type="component" value="Unassembled WGS sequence"/>
</dbReference>
<sequence length="319" mass="36451">MMEEPQNLKEPQNIKTIYLGGGCFWGMQSYFEGVQGVVGTSVGYANANRPNPRYEDVDTDYAEVLRIDYDTDKCSLPFLLDLYFDVIDPTSLNKQGGDVGRQYRTGIYYVDKADAPVVTQALEQLAKRYKAPIVVENMPLINFYLAEEYHQNYLRKNPAGYCHIGKDKIAKARQAKYVDRVALRERLTEMQYYVTQEKGTEPPFQNEYYNHFQKGIYVDIVDGTPLFISSDKFESGCGWPAFSAPIDFAVVNYYRDLSHGMDRVEVRSKSSGAHLGHVFEDGPIESGGERFCINSAALRFIPIERMEEEGYGRYIELLK</sequence>
<dbReference type="GO" id="GO:0033744">
    <property type="term" value="F:L-methionine:thioredoxin-disulfide S-oxidoreductase activity"/>
    <property type="evidence" value="ECO:0007669"/>
    <property type="project" value="RHEA"/>
</dbReference>
<comment type="catalytic activity">
    <reaction evidence="6 10">
        <text>L-methionyl-[protein] + [thioredoxin]-disulfide + H2O = L-methionyl-(S)-S-oxide-[protein] + [thioredoxin]-dithiol</text>
        <dbReference type="Rhea" id="RHEA:14217"/>
        <dbReference type="Rhea" id="RHEA-COMP:10698"/>
        <dbReference type="Rhea" id="RHEA-COMP:10700"/>
        <dbReference type="Rhea" id="RHEA-COMP:12313"/>
        <dbReference type="Rhea" id="RHEA-COMP:12315"/>
        <dbReference type="ChEBI" id="CHEBI:15377"/>
        <dbReference type="ChEBI" id="CHEBI:16044"/>
        <dbReference type="ChEBI" id="CHEBI:29950"/>
        <dbReference type="ChEBI" id="CHEBI:44120"/>
        <dbReference type="ChEBI" id="CHEBI:50058"/>
        <dbReference type="EC" id="1.8.4.11"/>
    </reaction>
</comment>
<dbReference type="EC" id="1.8.4.12" evidence="9"/>
<dbReference type="GO" id="GO:0030091">
    <property type="term" value="P:protein repair"/>
    <property type="evidence" value="ECO:0007669"/>
    <property type="project" value="InterPro"/>
</dbReference>
<dbReference type="InterPro" id="IPR028427">
    <property type="entry name" value="Met_Sox_Rdtase_MsrB"/>
</dbReference>
<comment type="similarity">
    <text evidence="1">In the C-terminal section; belongs to the MsrB Met sulfoxide reductase family.</text>
</comment>
<evidence type="ECO:0000256" key="9">
    <source>
        <dbReference type="HAMAP-Rule" id="MF_01400"/>
    </source>
</evidence>
<dbReference type="STRING" id="266762.HQ36_02325"/>
<evidence type="ECO:0000256" key="1">
    <source>
        <dbReference type="ARBA" id="ARBA00008076"/>
    </source>
</evidence>
<comment type="catalytic activity">
    <reaction evidence="7 9">
        <text>L-methionyl-[protein] + [thioredoxin]-disulfide + H2O = L-methionyl-(R)-S-oxide-[protein] + [thioredoxin]-dithiol</text>
        <dbReference type="Rhea" id="RHEA:24164"/>
        <dbReference type="Rhea" id="RHEA-COMP:10698"/>
        <dbReference type="Rhea" id="RHEA-COMP:10700"/>
        <dbReference type="Rhea" id="RHEA-COMP:12313"/>
        <dbReference type="Rhea" id="RHEA-COMP:12314"/>
        <dbReference type="ChEBI" id="CHEBI:15377"/>
        <dbReference type="ChEBI" id="CHEBI:16044"/>
        <dbReference type="ChEBI" id="CHEBI:29950"/>
        <dbReference type="ChEBI" id="CHEBI:45764"/>
        <dbReference type="ChEBI" id="CHEBI:50058"/>
        <dbReference type="EC" id="1.8.4.12"/>
    </reaction>
</comment>
<protein>
    <recommendedName>
        <fullName evidence="9 10">Multifunctional fusion protein</fullName>
    </recommendedName>
    <domain>
        <recommendedName>
            <fullName evidence="10">Peptide methionine sulfoxide reductase MsrA</fullName>
            <shortName evidence="10">Protein-methionine-S-oxide reductase</shortName>
            <ecNumber evidence="10">1.8.4.11</ecNumber>
        </recommendedName>
        <alternativeName>
            <fullName evidence="10">Peptide-methionine (S)-S-oxide reductase</fullName>
            <shortName evidence="10">Peptide Met(O) reductase</shortName>
        </alternativeName>
    </domain>
    <domain>
        <recommendedName>
            <fullName evidence="9">Peptide methionine sulfoxide reductase MsrB</fullName>
            <ecNumber evidence="9">1.8.4.12</ecNumber>
        </recommendedName>
        <alternativeName>
            <fullName evidence="9">Peptide-methionine (R)-S-oxide reductase</fullName>
        </alternativeName>
    </domain>
</protein>
<dbReference type="NCBIfam" id="TIGR00357">
    <property type="entry name" value="peptide-methionine (R)-S-oxide reductase MsrB"/>
    <property type="match status" value="1"/>
</dbReference>
<name>A0A0A2GDC6_9PORP</name>
<comment type="caution">
    <text evidence="12">The sequence shown here is derived from an EMBL/GenBank/DDBJ whole genome shotgun (WGS) entry which is preliminary data.</text>
</comment>
<feature type="active site" description="Nucleophile" evidence="9">
    <location>
        <position position="292"/>
    </location>
</feature>
<dbReference type="InterPro" id="IPR011057">
    <property type="entry name" value="Mss4-like_sf"/>
</dbReference>
<dbReference type="GO" id="GO:0008113">
    <property type="term" value="F:peptide-methionine (S)-S-oxide reductase activity"/>
    <property type="evidence" value="ECO:0007669"/>
    <property type="project" value="UniProtKB-UniRule"/>
</dbReference>
<evidence type="ECO:0000256" key="8">
    <source>
        <dbReference type="ARBA" id="ARBA00048782"/>
    </source>
</evidence>
<evidence type="ECO:0000256" key="10">
    <source>
        <dbReference type="HAMAP-Rule" id="MF_01401"/>
    </source>
</evidence>
<reference evidence="12 13" key="1">
    <citation type="submission" date="2014-08" db="EMBL/GenBank/DDBJ databases">
        <title>Porphyromonas gingivicanis strain:COT-022_OH1391 Genome sequencing.</title>
        <authorList>
            <person name="Wallis C."/>
            <person name="Deusch O."/>
            <person name="O'Flynn C."/>
            <person name="Davis I."/>
            <person name="Jospin G."/>
            <person name="Darling A.E."/>
            <person name="Coil D.A."/>
            <person name="Alexiev A."/>
            <person name="Horsfall A."/>
            <person name="Kirkwood N."/>
            <person name="Harris S."/>
            <person name="Eisen J.A."/>
        </authorList>
    </citation>
    <scope>NUCLEOTIDE SEQUENCE [LARGE SCALE GENOMIC DNA]</scope>
    <source>
        <strain evidence="13">COT-022 OH1391</strain>
    </source>
</reference>
<dbReference type="RefSeq" id="WP_036883233.1">
    <property type="nucleotide sequence ID" value="NZ_JQZW01000006.1"/>
</dbReference>
<comment type="similarity">
    <text evidence="10">Belongs to the MsrA Met sulfoxide reductase family.</text>
</comment>
<dbReference type="eggNOG" id="COG0229">
    <property type="taxonomic scope" value="Bacteria"/>
</dbReference>
<dbReference type="Gene3D" id="2.170.150.20">
    <property type="entry name" value="Peptide methionine sulfoxide reductase"/>
    <property type="match status" value="1"/>
</dbReference>
<dbReference type="InterPro" id="IPR002569">
    <property type="entry name" value="Met_Sox_Rdtase_MsrA_dom"/>
</dbReference>
<feature type="active site" evidence="10">
    <location>
        <position position="23"/>
    </location>
</feature>
<dbReference type="FunFam" id="2.170.150.20:FF:000003">
    <property type="entry name" value="Peptide methionine sulfoxide reductase MsrB"/>
    <property type="match status" value="1"/>
</dbReference>
<comment type="similarity">
    <text evidence="9">Belongs to the MsrB Met sulfoxide reductase family.</text>
</comment>
<comment type="catalytic activity">
    <reaction evidence="8 10">
        <text>[thioredoxin]-disulfide + L-methionine + H2O = L-methionine (S)-S-oxide + [thioredoxin]-dithiol</text>
        <dbReference type="Rhea" id="RHEA:19993"/>
        <dbReference type="Rhea" id="RHEA-COMP:10698"/>
        <dbReference type="Rhea" id="RHEA-COMP:10700"/>
        <dbReference type="ChEBI" id="CHEBI:15377"/>
        <dbReference type="ChEBI" id="CHEBI:29950"/>
        <dbReference type="ChEBI" id="CHEBI:50058"/>
        <dbReference type="ChEBI" id="CHEBI:57844"/>
        <dbReference type="ChEBI" id="CHEBI:58772"/>
        <dbReference type="EC" id="1.8.4.11"/>
    </reaction>
</comment>
<evidence type="ECO:0000259" key="11">
    <source>
        <dbReference type="PROSITE" id="PS51790"/>
    </source>
</evidence>
<evidence type="ECO:0000256" key="4">
    <source>
        <dbReference type="ARBA" id="ARBA00023268"/>
    </source>
</evidence>
<dbReference type="GO" id="GO:0006979">
    <property type="term" value="P:response to oxidative stress"/>
    <property type="evidence" value="ECO:0007669"/>
    <property type="project" value="InterPro"/>
</dbReference>
<gene>
    <name evidence="10" type="primary">msrA</name>
    <name evidence="9" type="synonym">msrB</name>
    <name evidence="12" type="ORF">HQ36_02325</name>
</gene>
<dbReference type="EMBL" id="JQZW01000006">
    <property type="protein sequence ID" value="KGN98464.1"/>
    <property type="molecule type" value="Genomic_DNA"/>
</dbReference>
<dbReference type="InterPro" id="IPR036509">
    <property type="entry name" value="Met_Sox_Rdtase_MsrA_sf"/>
</dbReference>
<comment type="similarity">
    <text evidence="2">In the N-terminal section; belongs to the MsrA Met sulfoxide reductase family.</text>
</comment>
<dbReference type="PROSITE" id="PS51790">
    <property type="entry name" value="MSRB"/>
    <property type="match status" value="1"/>
</dbReference>
<dbReference type="Pfam" id="PF01625">
    <property type="entry name" value="PMSR"/>
    <property type="match status" value="1"/>
</dbReference>
<accession>A0A0A2GDC6</accession>
<comment type="function">
    <text evidence="5 10">Has an important function as a repair enzyme for proteins that have been inactivated by oxidation. Catalyzes the reversible oxidation-reduction of methionine sulfoxide in proteins to methionine.</text>
</comment>
<evidence type="ECO:0000313" key="12">
    <source>
        <dbReference type="EMBL" id="KGN98464.1"/>
    </source>
</evidence>
<feature type="domain" description="MsrB" evidence="11">
    <location>
        <begin position="180"/>
        <end position="303"/>
    </location>
</feature>
<dbReference type="HAMAP" id="MF_01401">
    <property type="entry name" value="MsrA"/>
    <property type="match status" value="1"/>
</dbReference>
<organism evidence="12 13">
    <name type="scientific">Porphyromonas gingivicanis</name>
    <dbReference type="NCBI Taxonomy" id="266762"/>
    <lineage>
        <taxon>Bacteria</taxon>
        <taxon>Pseudomonadati</taxon>
        <taxon>Bacteroidota</taxon>
        <taxon>Bacteroidia</taxon>
        <taxon>Bacteroidales</taxon>
        <taxon>Porphyromonadaceae</taxon>
        <taxon>Porphyromonas</taxon>
    </lineage>
</organism>
<dbReference type="OrthoDB" id="4174719at2"/>
<evidence type="ECO:0000313" key="13">
    <source>
        <dbReference type="Proteomes" id="UP000030134"/>
    </source>
</evidence>
<evidence type="ECO:0000256" key="7">
    <source>
        <dbReference type="ARBA" id="ARBA00048488"/>
    </source>
</evidence>
<dbReference type="HAMAP" id="MF_01400">
    <property type="entry name" value="MsrB"/>
    <property type="match status" value="1"/>
</dbReference>
<dbReference type="eggNOG" id="COG0225">
    <property type="taxonomic scope" value="Bacteria"/>
</dbReference>
<dbReference type="EC" id="1.8.4.11" evidence="10"/>
<dbReference type="Pfam" id="PF01641">
    <property type="entry name" value="SelR"/>
    <property type="match status" value="1"/>
</dbReference>
<dbReference type="AlphaFoldDB" id="A0A0A2GDC6"/>
<comment type="caution">
    <text evidence="9">Lacks conserved residue(s) required for the propagation of feature annotation.</text>
</comment>
<dbReference type="SUPFAM" id="SSF51316">
    <property type="entry name" value="Mss4-like"/>
    <property type="match status" value="1"/>
</dbReference>